<name>A0A3M7R1Z4_BRAPC</name>
<reference evidence="2 3" key="1">
    <citation type="journal article" date="2018" name="Sci. Rep.">
        <title>Genomic signatures of local adaptation to the degree of environmental predictability in rotifers.</title>
        <authorList>
            <person name="Franch-Gras L."/>
            <person name="Hahn C."/>
            <person name="Garcia-Roger E.M."/>
            <person name="Carmona M.J."/>
            <person name="Serra M."/>
            <person name="Gomez A."/>
        </authorList>
    </citation>
    <scope>NUCLEOTIDE SEQUENCE [LARGE SCALE GENOMIC DNA]</scope>
    <source>
        <strain evidence="2">HYR1</strain>
    </source>
</reference>
<accession>A0A3M7R1Z4</accession>
<gene>
    <name evidence="2" type="ORF">BpHYR1_039900</name>
</gene>
<sequence length="80" mass="9400">MSESTSDLSKAQCKEFSTKKMVGMILIEWNRKFIQTAQFRLKEIEGNAKLVRKKKQFKLSRDKQINQQNELSTGKNLTYK</sequence>
<proteinExistence type="predicted"/>
<feature type="region of interest" description="Disordered" evidence="1">
    <location>
        <begin position="61"/>
        <end position="80"/>
    </location>
</feature>
<comment type="caution">
    <text evidence="2">The sequence shown here is derived from an EMBL/GenBank/DDBJ whole genome shotgun (WGS) entry which is preliminary data.</text>
</comment>
<evidence type="ECO:0000256" key="1">
    <source>
        <dbReference type="SAM" id="MobiDB-lite"/>
    </source>
</evidence>
<organism evidence="2 3">
    <name type="scientific">Brachionus plicatilis</name>
    <name type="common">Marine rotifer</name>
    <name type="synonym">Brachionus muelleri</name>
    <dbReference type="NCBI Taxonomy" id="10195"/>
    <lineage>
        <taxon>Eukaryota</taxon>
        <taxon>Metazoa</taxon>
        <taxon>Spiralia</taxon>
        <taxon>Gnathifera</taxon>
        <taxon>Rotifera</taxon>
        <taxon>Eurotatoria</taxon>
        <taxon>Monogononta</taxon>
        <taxon>Pseudotrocha</taxon>
        <taxon>Ploima</taxon>
        <taxon>Brachionidae</taxon>
        <taxon>Brachionus</taxon>
    </lineage>
</organism>
<evidence type="ECO:0000313" key="2">
    <source>
        <dbReference type="EMBL" id="RNA17607.1"/>
    </source>
</evidence>
<feature type="compositionally biased region" description="Polar residues" evidence="1">
    <location>
        <begin position="65"/>
        <end position="80"/>
    </location>
</feature>
<dbReference type="AlphaFoldDB" id="A0A3M7R1Z4"/>
<evidence type="ECO:0000313" key="3">
    <source>
        <dbReference type="Proteomes" id="UP000276133"/>
    </source>
</evidence>
<dbReference type="Proteomes" id="UP000276133">
    <property type="component" value="Unassembled WGS sequence"/>
</dbReference>
<dbReference type="EMBL" id="REGN01004418">
    <property type="protein sequence ID" value="RNA17607.1"/>
    <property type="molecule type" value="Genomic_DNA"/>
</dbReference>
<protein>
    <submittedName>
        <fullName evidence="2">Uncharacterized protein</fullName>
    </submittedName>
</protein>
<keyword evidence="3" id="KW-1185">Reference proteome</keyword>